<name>A0AA35X2T3_GEOBA</name>
<comment type="caution">
    <text evidence="1">The sequence shown here is derived from an EMBL/GenBank/DDBJ whole genome shotgun (WGS) entry which is preliminary data.</text>
</comment>
<reference evidence="1" key="1">
    <citation type="submission" date="2023-03" db="EMBL/GenBank/DDBJ databases">
        <authorList>
            <person name="Steffen K."/>
            <person name="Cardenas P."/>
        </authorList>
    </citation>
    <scope>NUCLEOTIDE SEQUENCE</scope>
</reference>
<dbReference type="EMBL" id="CASHTH010002839">
    <property type="protein sequence ID" value="CAI8035950.1"/>
    <property type="molecule type" value="Genomic_DNA"/>
</dbReference>
<dbReference type="AlphaFoldDB" id="A0AA35X2T3"/>
<gene>
    <name evidence="1" type="ORF">GBAR_LOCUS20178</name>
</gene>
<proteinExistence type="predicted"/>
<evidence type="ECO:0000313" key="2">
    <source>
        <dbReference type="Proteomes" id="UP001174909"/>
    </source>
</evidence>
<protein>
    <submittedName>
        <fullName evidence="1">Uncharacterized protein</fullName>
    </submittedName>
</protein>
<evidence type="ECO:0000313" key="1">
    <source>
        <dbReference type="EMBL" id="CAI8035950.1"/>
    </source>
</evidence>
<sequence length="68" mass="8574">MEERRRGRERVSRREQLLRERQEREEEARGRALAAVREREERLDRLRQTVSQSSLHIILKRKFNFRWK</sequence>
<keyword evidence="2" id="KW-1185">Reference proteome</keyword>
<accession>A0AA35X2T3</accession>
<organism evidence="1 2">
    <name type="scientific">Geodia barretti</name>
    <name type="common">Barrett's horny sponge</name>
    <dbReference type="NCBI Taxonomy" id="519541"/>
    <lineage>
        <taxon>Eukaryota</taxon>
        <taxon>Metazoa</taxon>
        <taxon>Porifera</taxon>
        <taxon>Demospongiae</taxon>
        <taxon>Heteroscleromorpha</taxon>
        <taxon>Tetractinellida</taxon>
        <taxon>Astrophorina</taxon>
        <taxon>Geodiidae</taxon>
        <taxon>Geodia</taxon>
    </lineage>
</organism>
<dbReference type="Proteomes" id="UP001174909">
    <property type="component" value="Unassembled WGS sequence"/>
</dbReference>